<protein>
    <submittedName>
        <fullName evidence="1">Uncharacterized protein</fullName>
    </submittedName>
</protein>
<dbReference type="AlphaFoldDB" id="A0A8D8ZEM0"/>
<proteinExistence type="predicted"/>
<name>A0A8D8ZEM0_9HEMI</name>
<sequence length="108" mass="12211">MAAMVTTPPALFLAFKKQGEKKSQGGIGYADHALSISSLNFMRVYRTELHAGRTDLRVLKRLIVPSRRCDISQTNCITLVYTGMMHYDNDDDIDDKYHGDNDNNNIDD</sequence>
<accession>A0A8D8ZEM0</accession>
<organism evidence="1">
    <name type="scientific">Cacopsylla melanoneura</name>
    <dbReference type="NCBI Taxonomy" id="428564"/>
    <lineage>
        <taxon>Eukaryota</taxon>
        <taxon>Metazoa</taxon>
        <taxon>Ecdysozoa</taxon>
        <taxon>Arthropoda</taxon>
        <taxon>Hexapoda</taxon>
        <taxon>Insecta</taxon>
        <taxon>Pterygota</taxon>
        <taxon>Neoptera</taxon>
        <taxon>Paraneoptera</taxon>
        <taxon>Hemiptera</taxon>
        <taxon>Sternorrhyncha</taxon>
        <taxon>Psylloidea</taxon>
        <taxon>Psyllidae</taxon>
        <taxon>Psyllinae</taxon>
        <taxon>Cacopsylla</taxon>
    </lineage>
</organism>
<evidence type="ECO:0000313" key="1">
    <source>
        <dbReference type="EMBL" id="CAG6744741.1"/>
    </source>
</evidence>
<dbReference type="EMBL" id="HBUF01474181">
    <property type="protein sequence ID" value="CAG6744741.1"/>
    <property type="molecule type" value="Transcribed_RNA"/>
</dbReference>
<reference evidence="1" key="1">
    <citation type="submission" date="2021-05" db="EMBL/GenBank/DDBJ databases">
        <authorList>
            <person name="Alioto T."/>
            <person name="Alioto T."/>
            <person name="Gomez Garrido J."/>
        </authorList>
    </citation>
    <scope>NUCLEOTIDE SEQUENCE</scope>
</reference>